<sequence>MFYHYKHHYHSHGMLFLLSLVIAFILGRKSERYGFSIISRGCGCSYDDENNEMDRMNNPTPTGSYQQ</sequence>
<accession>G7WAQ1</accession>
<organism evidence="1 2">
    <name type="scientific">Desulfosporosinus orientis (strain ATCC 19365 / DSM 765 / NCIMB 8382 / VKM B-1628 / Singapore I)</name>
    <name type="common">Desulfotomaculum orientis</name>
    <dbReference type="NCBI Taxonomy" id="768706"/>
    <lineage>
        <taxon>Bacteria</taxon>
        <taxon>Bacillati</taxon>
        <taxon>Bacillota</taxon>
        <taxon>Clostridia</taxon>
        <taxon>Eubacteriales</taxon>
        <taxon>Desulfitobacteriaceae</taxon>
        <taxon>Desulfosporosinus</taxon>
    </lineage>
</organism>
<dbReference type="EMBL" id="CP003108">
    <property type="protein sequence ID" value="AET66819.1"/>
    <property type="molecule type" value="Genomic_DNA"/>
</dbReference>
<name>G7WAQ1_DESOD</name>
<dbReference type="KEGG" id="dor:Desor_1152"/>
<reference evidence="1 2" key="2">
    <citation type="journal article" date="2012" name="J. Bacteriol.">
        <title>Complete genome sequences of Desulfosporosinus orientis DSM765T, Desulfosporosinus youngiae DSM17734T, Desulfosporosinus meridiei DSM13257T, and Desulfosporosinus acidiphilus DSM22704T.</title>
        <authorList>
            <person name="Pester M."/>
            <person name="Brambilla E."/>
            <person name="Alazard D."/>
            <person name="Rattei T."/>
            <person name="Weinmaier T."/>
            <person name="Han J."/>
            <person name="Lucas S."/>
            <person name="Lapidus A."/>
            <person name="Cheng J.F."/>
            <person name="Goodwin L."/>
            <person name="Pitluck S."/>
            <person name="Peters L."/>
            <person name="Ovchinnikova G."/>
            <person name="Teshima H."/>
            <person name="Detter J.C."/>
            <person name="Han C.S."/>
            <person name="Tapia R."/>
            <person name="Land M.L."/>
            <person name="Hauser L."/>
            <person name="Kyrpides N.C."/>
            <person name="Ivanova N.N."/>
            <person name="Pagani I."/>
            <person name="Huntmann M."/>
            <person name="Wei C.L."/>
            <person name="Davenport K.W."/>
            <person name="Daligault H."/>
            <person name="Chain P.S."/>
            <person name="Chen A."/>
            <person name="Mavromatis K."/>
            <person name="Markowitz V."/>
            <person name="Szeto E."/>
            <person name="Mikhailova N."/>
            <person name="Pati A."/>
            <person name="Wagner M."/>
            <person name="Woyke T."/>
            <person name="Ollivier B."/>
            <person name="Klenk H.P."/>
            <person name="Spring S."/>
            <person name="Loy A."/>
        </authorList>
    </citation>
    <scope>NUCLEOTIDE SEQUENCE [LARGE SCALE GENOMIC DNA]</scope>
    <source>
        <strain evidence="2">ATCC 19365 / DSM 765 / NCIMB 8382 / VKM B-1628</strain>
    </source>
</reference>
<dbReference type="RefSeq" id="WP_014183640.1">
    <property type="nucleotide sequence ID" value="NC_016584.1"/>
</dbReference>
<proteinExistence type="predicted"/>
<gene>
    <name evidence="1" type="ordered locus">Desor_1152</name>
</gene>
<protein>
    <submittedName>
        <fullName evidence="1">Uncharacterized protein</fullName>
    </submittedName>
</protein>
<evidence type="ECO:0000313" key="1">
    <source>
        <dbReference type="EMBL" id="AET66819.1"/>
    </source>
</evidence>
<dbReference type="Proteomes" id="UP000006346">
    <property type="component" value="Chromosome"/>
</dbReference>
<keyword evidence="2" id="KW-1185">Reference proteome</keyword>
<dbReference type="AlphaFoldDB" id="G7WAQ1"/>
<reference evidence="2" key="1">
    <citation type="submission" date="2011-11" db="EMBL/GenBank/DDBJ databases">
        <title>Complete sequence of Desulfosporosinus orientis DSM 765.</title>
        <authorList>
            <person name="Lucas S."/>
            <person name="Han J."/>
            <person name="Lapidus A."/>
            <person name="Cheng J.-F."/>
            <person name="Goodwin L."/>
            <person name="Pitluck S."/>
            <person name="Peters L."/>
            <person name="Ovchinnikova G."/>
            <person name="Teshima H."/>
            <person name="Detter J.C."/>
            <person name="Han C."/>
            <person name="Tapia R."/>
            <person name="Land M."/>
            <person name="Hauser L."/>
            <person name="Kyrpides N."/>
            <person name="Ivanova N."/>
            <person name="Pagani I."/>
            <person name="Pester M."/>
            <person name="Spring S."/>
            <person name="Ollivier B."/>
            <person name="Rattei T."/>
            <person name="Klenk H.-P."/>
            <person name="Wagner M."/>
            <person name="Loy A."/>
            <person name="Woyke T."/>
        </authorList>
    </citation>
    <scope>NUCLEOTIDE SEQUENCE [LARGE SCALE GENOMIC DNA]</scope>
    <source>
        <strain evidence="2">ATCC 19365 / DSM 765 / NCIMB 8382 / VKM B-1628</strain>
    </source>
</reference>
<dbReference type="OrthoDB" id="1799374at2"/>
<dbReference type="HOGENOM" id="CLU_2733414_0_0_9"/>
<evidence type="ECO:0000313" key="2">
    <source>
        <dbReference type="Proteomes" id="UP000006346"/>
    </source>
</evidence>